<dbReference type="InterPro" id="IPR018060">
    <property type="entry name" value="HTH_AraC"/>
</dbReference>
<dbReference type="PRINTS" id="PR00032">
    <property type="entry name" value="HTHARAC"/>
</dbReference>
<feature type="domain" description="HTH araC/xylS-type" evidence="4">
    <location>
        <begin position="171"/>
        <end position="272"/>
    </location>
</feature>
<dbReference type="Pfam" id="PF12833">
    <property type="entry name" value="HTH_18"/>
    <property type="match status" value="1"/>
</dbReference>
<keyword evidence="1" id="KW-0805">Transcription regulation</keyword>
<proteinExistence type="predicted"/>
<dbReference type="Proteomes" id="UP000681414">
    <property type="component" value="Unassembled WGS sequence"/>
</dbReference>
<sequence length="278" mass="32001">MIDNSMNFLLKYADLNVLECDIHTRTEMMTINRVLSCYIMSYHKSGEAKLRIGKNVYPITPGTVVLVPPNVEHDHYKESDEETIFFWSHFTYGIAGVLDVLGLFHFPITFKLKDSTEFEKVFIEYKKSIESSEFLISTILKKAKELELLYLMFEGIMKTQKYPVQAGNKEEEFLCILTELIQNPNKDLTLKELSDKYHLHPTYISNRFKELFGKSPIQAHKELRINKAKELLKTSQMSITDIGASLGFNDTPSFTRLFKSYVGISPSQFRGLNLKLGG</sequence>
<dbReference type="GO" id="GO:0003700">
    <property type="term" value="F:DNA-binding transcription factor activity"/>
    <property type="evidence" value="ECO:0007669"/>
    <property type="project" value="InterPro"/>
</dbReference>
<dbReference type="InterPro" id="IPR020449">
    <property type="entry name" value="Tscrpt_reg_AraC-type_HTH"/>
</dbReference>
<dbReference type="Pfam" id="PF07883">
    <property type="entry name" value="Cupin_2"/>
    <property type="match status" value="1"/>
</dbReference>
<dbReference type="GO" id="GO:0043565">
    <property type="term" value="F:sequence-specific DNA binding"/>
    <property type="evidence" value="ECO:0007669"/>
    <property type="project" value="InterPro"/>
</dbReference>
<accession>A0A942TF59</accession>
<evidence type="ECO:0000313" key="6">
    <source>
        <dbReference type="Proteomes" id="UP000681414"/>
    </source>
</evidence>
<name>A0A942TF59_9BACI</name>
<evidence type="ECO:0000259" key="4">
    <source>
        <dbReference type="PROSITE" id="PS01124"/>
    </source>
</evidence>
<dbReference type="Gene3D" id="1.10.10.60">
    <property type="entry name" value="Homeodomain-like"/>
    <property type="match status" value="2"/>
</dbReference>
<dbReference type="SMART" id="SM00342">
    <property type="entry name" value="HTH_ARAC"/>
    <property type="match status" value="1"/>
</dbReference>
<dbReference type="AlphaFoldDB" id="A0A942TF59"/>
<evidence type="ECO:0000313" key="5">
    <source>
        <dbReference type="EMBL" id="MBS4195703.1"/>
    </source>
</evidence>
<dbReference type="InterPro" id="IPR018062">
    <property type="entry name" value="HTH_AraC-typ_CS"/>
</dbReference>
<reference evidence="5 6" key="1">
    <citation type="submission" date="2021-05" db="EMBL/GenBank/DDBJ databases">
        <title>Novel Bacillus species.</title>
        <authorList>
            <person name="Liu G."/>
        </authorList>
    </citation>
    <scope>NUCLEOTIDE SEQUENCE [LARGE SCALE GENOMIC DNA]</scope>
    <source>
        <strain evidence="6">FJAT-49780</strain>
    </source>
</reference>
<keyword evidence="2" id="KW-0238">DNA-binding</keyword>
<dbReference type="PANTHER" id="PTHR43280">
    <property type="entry name" value="ARAC-FAMILY TRANSCRIPTIONAL REGULATOR"/>
    <property type="match status" value="1"/>
</dbReference>
<evidence type="ECO:0000256" key="3">
    <source>
        <dbReference type="ARBA" id="ARBA00023163"/>
    </source>
</evidence>
<dbReference type="PANTHER" id="PTHR43280:SF28">
    <property type="entry name" value="HTH-TYPE TRANSCRIPTIONAL ACTIVATOR RHAS"/>
    <property type="match status" value="1"/>
</dbReference>
<evidence type="ECO:0000256" key="1">
    <source>
        <dbReference type="ARBA" id="ARBA00023015"/>
    </source>
</evidence>
<dbReference type="PROSITE" id="PS00041">
    <property type="entry name" value="HTH_ARAC_FAMILY_1"/>
    <property type="match status" value="1"/>
</dbReference>
<dbReference type="RefSeq" id="WP_213124901.1">
    <property type="nucleotide sequence ID" value="NZ_JAGYPG010000002.1"/>
</dbReference>
<dbReference type="Gene3D" id="2.60.120.10">
    <property type="entry name" value="Jelly Rolls"/>
    <property type="match status" value="1"/>
</dbReference>
<gene>
    <name evidence="5" type="ORF">KHA97_11600</name>
</gene>
<dbReference type="EMBL" id="JAGYPG010000002">
    <property type="protein sequence ID" value="MBS4195703.1"/>
    <property type="molecule type" value="Genomic_DNA"/>
</dbReference>
<dbReference type="InterPro" id="IPR009057">
    <property type="entry name" value="Homeodomain-like_sf"/>
</dbReference>
<dbReference type="InterPro" id="IPR014710">
    <property type="entry name" value="RmlC-like_jellyroll"/>
</dbReference>
<dbReference type="SUPFAM" id="SSF51215">
    <property type="entry name" value="Regulatory protein AraC"/>
    <property type="match status" value="1"/>
</dbReference>
<keyword evidence="3" id="KW-0804">Transcription</keyword>
<comment type="caution">
    <text evidence="5">The sequence shown here is derived from an EMBL/GenBank/DDBJ whole genome shotgun (WGS) entry which is preliminary data.</text>
</comment>
<keyword evidence="6" id="KW-1185">Reference proteome</keyword>
<protein>
    <submittedName>
        <fullName evidence="5">Helix-turn-helix domain-containing protein</fullName>
    </submittedName>
</protein>
<dbReference type="PROSITE" id="PS01124">
    <property type="entry name" value="HTH_ARAC_FAMILY_2"/>
    <property type="match status" value="1"/>
</dbReference>
<organism evidence="5 6">
    <name type="scientific">Lederbergia citri</name>
    <dbReference type="NCBI Taxonomy" id="2833580"/>
    <lineage>
        <taxon>Bacteria</taxon>
        <taxon>Bacillati</taxon>
        <taxon>Bacillota</taxon>
        <taxon>Bacilli</taxon>
        <taxon>Bacillales</taxon>
        <taxon>Bacillaceae</taxon>
        <taxon>Lederbergia</taxon>
    </lineage>
</organism>
<dbReference type="SUPFAM" id="SSF46689">
    <property type="entry name" value="Homeodomain-like"/>
    <property type="match status" value="1"/>
</dbReference>
<dbReference type="InterPro" id="IPR037923">
    <property type="entry name" value="HTH-like"/>
</dbReference>
<evidence type="ECO:0000256" key="2">
    <source>
        <dbReference type="ARBA" id="ARBA00023125"/>
    </source>
</evidence>
<dbReference type="InterPro" id="IPR013096">
    <property type="entry name" value="Cupin_2"/>
</dbReference>